<proteinExistence type="predicted"/>
<dbReference type="CDD" id="cd00093">
    <property type="entry name" value="HTH_XRE"/>
    <property type="match status" value="1"/>
</dbReference>
<dbReference type="InterPro" id="IPR010982">
    <property type="entry name" value="Lambda_DNA-bd_dom_sf"/>
</dbReference>
<dbReference type="PANTHER" id="PTHR35010">
    <property type="entry name" value="BLL4672 PROTEIN-RELATED"/>
    <property type="match status" value="1"/>
</dbReference>
<sequence length="281" mass="32321">MAMNQLELDRHHELAAFLRNRRARILPEQVGLPRGTRRRTPGLRRAEVALLAGVTPEWYSRLEQGRDIHVSVQLLESLASVLQLDADERTHLFFLALRQPPPVETFAPMPINPSIQQFLQQLGATPACVIDARLNIVEGNTAFRVVFGDCSTQSERARNMIWRLFTPPVLQEENEEWEKLARVFLAQFRAGYGRFINDPWWSVQIAELSRISPAFRELWSRHDVLNRPEGWKSIHHPLVGELTLDFFLLQPVDSSDLRLLIYSPRSNSGTAEKIERLLSCE</sequence>
<feature type="domain" description="HTH cro/C1-type" evidence="1">
    <location>
        <begin position="42"/>
        <end position="89"/>
    </location>
</feature>
<gene>
    <name evidence="2" type="ORF">KDH_73160</name>
</gene>
<organism evidence="2 3">
    <name type="scientific">Dictyobacter halimunensis</name>
    <dbReference type="NCBI Taxonomy" id="3026934"/>
    <lineage>
        <taxon>Bacteria</taxon>
        <taxon>Bacillati</taxon>
        <taxon>Chloroflexota</taxon>
        <taxon>Ktedonobacteria</taxon>
        <taxon>Ktedonobacterales</taxon>
        <taxon>Dictyobacteraceae</taxon>
        <taxon>Dictyobacter</taxon>
    </lineage>
</organism>
<dbReference type="SMART" id="SM00530">
    <property type="entry name" value="HTH_XRE"/>
    <property type="match status" value="1"/>
</dbReference>
<dbReference type="PANTHER" id="PTHR35010:SF2">
    <property type="entry name" value="BLL4672 PROTEIN"/>
    <property type="match status" value="1"/>
</dbReference>
<dbReference type="InterPro" id="IPR001387">
    <property type="entry name" value="Cro/C1-type_HTH"/>
</dbReference>
<evidence type="ECO:0000313" key="3">
    <source>
        <dbReference type="Proteomes" id="UP001344906"/>
    </source>
</evidence>
<accession>A0ABQ6G7A3</accession>
<dbReference type="InterPro" id="IPR041413">
    <property type="entry name" value="MLTR_LBD"/>
</dbReference>
<comment type="caution">
    <text evidence="2">The sequence shown here is derived from an EMBL/GenBank/DDBJ whole genome shotgun (WGS) entry which is preliminary data.</text>
</comment>
<protein>
    <submittedName>
        <fullName evidence="2">Transcriptional regulator</fullName>
    </submittedName>
</protein>
<evidence type="ECO:0000259" key="1">
    <source>
        <dbReference type="PROSITE" id="PS50943"/>
    </source>
</evidence>
<reference evidence="2 3" key="1">
    <citation type="submission" date="2023-02" db="EMBL/GenBank/DDBJ databases">
        <title>Dictyobacter halimunensis sp. nov., a new member of the class Ktedonobacteria from forest soil in a geothermal area.</title>
        <authorList>
            <person name="Rachmania M.K."/>
            <person name="Ningsih F."/>
            <person name="Sakai Y."/>
            <person name="Yabe S."/>
            <person name="Yokota A."/>
            <person name="Sjamsuridzal W."/>
        </authorList>
    </citation>
    <scope>NUCLEOTIDE SEQUENCE [LARGE SCALE GENOMIC DNA]</scope>
    <source>
        <strain evidence="2 3">S3.2.2.5</strain>
    </source>
</reference>
<name>A0ABQ6G7A3_9CHLR</name>
<dbReference type="EMBL" id="BSRI01000002">
    <property type="protein sequence ID" value="GLV60497.1"/>
    <property type="molecule type" value="Genomic_DNA"/>
</dbReference>
<keyword evidence="3" id="KW-1185">Reference proteome</keyword>
<dbReference type="PROSITE" id="PS50943">
    <property type="entry name" value="HTH_CROC1"/>
    <property type="match status" value="1"/>
</dbReference>
<dbReference type="Pfam" id="PF13560">
    <property type="entry name" value="HTH_31"/>
    <property type="match status" value="1"/>
</dbReference>
<dbReference type="SUPFAM" id="SSF47413">
    <property type="entry name" value="lambda repressor-like DNA-binding domains"/>
    <property type="match status" value="1"/>
</dbReference>
<dbReference type="Gene3D" id="1.10.260.40">
    <property type="entry name" value="lambda repressor-like DNA-binding domains"/>
    <property type="match status" value="1"/>
</dbReference>
<dbReference type="Proteomes" id="UP001344906">
    <property type="component" value="Unassembled WGS sequence"/>
</dbReference>
<dbReference type="RefSeq" id="WP_338257586.1">
    <property type="nucleotide sequence ID" value="NZ_BSRI01000002.1"/>
</dbReference>
<dbReference type="Gene3D" id="3.30.450.180">
    <property type="match status" value="1"/>
</dbReference>
<dbReference type="Pfam" id="PF17765">
    <property type="entry name" value="MLTR_LBD"/>
    <property type="match status" value="1"/>
</dbReference>
<evidence type="ECO:0000313" key="2">
    <source>
        <dbReference type="EMBL" id="GLV60497.1"/>
    </source>
</evidence>